<organism evidence="1 2">
    <name type="scientific">Microbulbifer epialgicus</name>
    <dbReference type="NCBI Taxonomy" id="393907"/>
    <lineage>
        <taxon>Bacteria</taxon>
        <taxon>Pseudomonadati</taxon>
        <taxon>Pseudomonadota</taxon>
        <taxon>Gammaproteobacteria</taxon>
        <taxon>Cellvibrionales</taxon>
        <taxon>Microbulbiferaceae</taxon>
        <taxon>Microbulbifer</taxon>
    </lineage>
</organism>
<keyword evidence="2" id="KW-1185">Reference proteome</keyword>
<dbReference type="Proteomes" id="UP001569428">
    <property type="component" value="Unassembled WGS sequence"/>
</dbReference>
<name>A0ABV4P6F2_9GAMM</name>
<comment type="caution">
    <text evidence="1">The sequence shown here is derived from an EMBL/GenBank/DDBJ whole genome shotgun (WGS) entry which is preliminary data.</text>
</comment>
<protein>
    <submittedName>
        <fullName evidence="1">Uncharacterized protein</fullName>
    </submittedName>
</protein>
<dbReference type="RefSeq" id="WP_371841360.1">
    <property type="nucleotide sequence ID" value="NZ_JBGMEK010000105.1"/>
</dbReference>
<gene>
    <name evidence="1" type="ORF">ACCI49_21885</name>
</gene>
<proteinExistence type="predicted"/>
<accession>A0ABV4P6F2</accession>
<sequence>MYDKNEVNWSNESEPPTAIIKTGMRSKIDRLIKKTMEDNAIPGMAVAVISNPEMPVIWSKGH</sequence>
<reference evidence="1 2" key="1">
    <citation type="submission" date="2024-08" db="EMBL/GenBank/DDBJ databases">
        <authorList>
            <person name="Ishaq N."/>
        </authorList>
    </citation>
    <scope>NUCLEOTIDE SEQUENCE [LARGE SCALE GENOMIC DNA]</scope>
    <source>
        <strain evidence="1 2">DSM 18651</strain>
    </source>
</reference>
<dbReference type="EMBL" id="JBGMEK010000105">
    <property type="protein sequence ID" value="MFA0813544.1"/>
    <property type="molecule type" value="Genomic_DNA"/>
</dbReference>
<evidence type="ECO:0000313" key="1">
    <source>
        <dbReference type="EMBL" id="MFA0813544.1"/>
    </source>
</evidence>
<evidence type="ECO:0000313" key="2">
    <source>
        <dbReference type="Proteomes" id="UP001569428"/>
    </source>
</evidence>